<gene>
    <name evidence="1" type="ORF">BJ969_005347</name>
</gene>
<name>A0A840NSK6_9PSEU</name>
<comment type="caution">
    <text evidence="1">The sequence shown here is derived from an EMBL/GenBank/DDBJ whole genome shotgun (WGS) entry which is preliminary data.</text>
</comment>
<reference evidence="1 2" key="1">
    <citation type="submission" date="2020-08" db="EMBL/GenBank/DDBJ databases">
        <title>Sequencing the genomes of 1000 actinobacteria strains.</title>
        <authorList>
            <person name="Klenk H.-P."/>
        </authorList>
    </citation>
    <scope>NUCLEOTIDE SEQUENCE [LARGE SCALE GENOMIC DNA]</scope>
    <source>
        <strain evidence="1 2">DSM 45582</strain>
    </source>
</reference>
<dbReference type="PANTHER" id="PTHR36039:SF2">
    <property type="entry name" value="RNA LIGASE_CYCLIC NUCLEOTIDE PHOSPHODIESTERASE FAMILY PROTEIN"/>
    <property type="match status" value="1"/>
</dbReference>
<dbReference type="Proteomes" id="UP000580474">
    <property type="component" value="Unassembled WGS sequence"/>
</dbReference>
<evidence type="ECO:0000313" key="2">
    <source>
        <dbReference type="Proteomes" id="UP000580474"/>
    </source>
</evidence>
<dbReference type="RefSeq" id="WP_184483487.1">
    <property type="nucleotide sequence ID" value="NZ_JACHIV010000001.1"/>
</dbReference>
<accession>A0A840NSK6</accession>
<dbReference type="AlphaFoldDB" id="A0A840NSK6"/>
<evidence type="ECO:0000313" key="1">
    <source>
        <dbReference type="EMBL" id="MBB5072259.1"/>
    </source>
</evidence>
<dbReference type="EMBL" id="JACHIV010000001">
    <property type="protein sequence ID" value="MBB5072259.1"/>
    <property type="molecule type" value="Genomic_DNA"/>
</dbReference>
<sequence length="169" mass="17455">MAQTLTVLFDDATETRLGALRDSVATAGVPVTEGRPSVALAAASTIPAGTRKALRAELGALFLPDLWFYTLGTFPGEDAVLLLTAVVDAELLAVHSAVHDVLAGKVANPSAYHFPGAWIPHCALTPVLSGEQLTAGFAALRSTSPVRAAVSEVAVLDSRGGEPEVLVSR</sequence>
<protein>
    <submittedName>
        <fullName evidence="1">GAF domain-containing protein</fullName>
    </submittedName>
</protein>
<dbReference type="Pfam" id="PF13563">
    <property type="entry name" value="2_5_RNA_ligase2"/>
    <property type="match status" value="1"/>
</dbReference>
<dbReference type="PANTHER" id="PTHR36039">
    <property type="match status" value="1"/>
</dbReference>
<organism evidence="1 2">
    <name type="scientific">Saccharopolyspora gloriosae</name>
    <dbReference type="NCBI Taxonomy" id="455344"/>
    <lineage>
        <taxon>Bacteria</taxon>
        <taxon>Bacillati</taxon>
        <taxon>Actinomycetota</taxon>
        <taxon>Actinomycetes</taxon>
        <taxon>Pseudonocardiales</taxon>
        <taxon>Pseudonocardiaceae</taxon>
        <taxon>Saccharopolyspora</taxon>
    </lineage>
</organism>
<keyword evidence="2" id="KW-1185">Reference proteome</keyword>
<proteinExistence type="predicted"/>